<dbReference type="EC" id="3.4.-.-" evidence="6"/>
<dbReference type="AlphaFoldDB" id="A0A497ERM0"/>
<dbReference type="PIRSF" id="PIRSF005785">
    <property type="entry name" value="Zn-prot_arch"/>
    <property type="match status" value="1"/>
</dbReference>
<dbReference type="Proteomes" id="UP000278475">
    <property type="component" value="Unassembled WGS sequence"/>
</dbReference>
<dbReference type="InterPro" id="IPR012962">
    <property type="entry name" value="Pept_M54_archaemetzincn"/>
</dbReference>
<feature type="binding site" evidence="6">
    <location>
        <position position="173"/>
    </location>
    <ligand>
        <name>Zn(2+)</name>
        <dbReference type="ChEBI" id="CHEBI:29105"/>
        <label>2</label>
    </ligand>
</feature>
<evidence type="ECO:0000256" key="2">
    <source>
        <dbReference type="ARBA" id="ARBA00022723"/>
    </source>
</evidence>
<dbReference type="GO" id="GO:0008270">
    <property type="term" value="F:zinc ion binding"/>
    <property type="evidence" value="ECO:0007669"/>
    <property type="project" value="UniProtKB-UniRule"/>
</dbReference>
<keyword evidence="3 6" id="KW-0378">Hydrolase</keyword>
<dbReference type="GO" id="GO:0006508">
    <property type="term" value="P:proteolysis"/>
    <property type="evidence" value="ECO:0007669"/>
    <property type="project" value="UniProtKB-UniRule"/>
</dbReference>
<evidence type="ECO:0000256" key="5">
    <source>
        <dbReference type="ARBA" id="ARBA00023049"/>
    </source>
</evidence>
<dbReference type="HAMAP" id="MF_01842">
    <property type="entry name" value="Archaemetzincin"/>
    <property type="match status" value="1"/>
</dbReference>
<dbReference type="Gene3D" id="3.40.390.10">
    <property type="entry name" value="Collagenase (Catalytic Domain)"/>
    <property type="match status" value="1"/>
</dbReference>
<comment type="function">
    <text evidence="6">Probable zinc metalloprotease whose natural substrate is unknown.</text>
</comment>
<dbReference type="Pfam" id="PF07998">
    <property type="entry name" value="Peptidase_M54"/>
    <property type="match status" value="1"/>
</dbReference>
<feature type="binding site" evidence="6">
    <location>
        <position position="170"/>
    </location>
    <ligand>
        <name>Zn(2+)</name>
        <dbReference type="ChEBI" id="CHEBI:29105"/>
        <label>2</label>
    </ligand>
</feature>
<dbReference type="CDD" id="cd11375">
    <property type="entry name" value="Peptidase_M54"/>
    <property type="match status" value="1"/>
</dbReference>
<dbReference type="NCBIfam" id="NF033823">
    <property type="entry name" value="archmetzin"/>
    <property type="match status" value="1"/>
</dbReference>
<protein>
    <recommendedName>
        <fullName evidence="6">Archaemetzincin</fullName>
        <ecNumber evidence="6">3.4.-.-</ecNumber>
    </recommendedName>
</protein>
<dbReference type="InterPro" id="IPR012091">
    <property type="entry name" value="Pept_M54_archaemetzncn_arc/bac"/>
</dbReference>
<gene>
    <name evidence="6" type="primary">amzA</name>
    <name evidence="7" type="ORF">DRJ31_05710</name>
</gene>
<comment type="caution">
    <text evidence="7">The sequence shown here is derived from an EMBL/GenBank/DDBJ whole genome shotgun (WGS) entry which is preliminary data.</text>
</comment>
<feature type="binding site" evidence="6">
    <location>
        <position position="139"/>
    </location>
    <ligand>
        <name>Zn(2+)</name>
        <dbReference type="ChEBI" id="CHEBI:29105"/>
        <label>1</label>
        <note>catalytic</note>
    </ligand>
</feature>
<keyword evidence="5 6" id="KW-0482">Metalloprotease</keyword>
<dbReference type="PANTHER" id="PTHR15910">
    <property type="entry name" value="ARCHAEMETZINCIN"/>
    <property type="match status" value="1"/>
</dbReference>
<evidence type="ECO:0000256" key="6">
    <source>
        <dbReference type="HAMAP-Rule" id="MF_01842"/>
    </source>
</evidence>
<dbReference type="PANTHER" id="PTHR15910:SF1">
    <property type="entry name" value="ARCHAEMETZINCIN-2"/>
    <property type="match status" value="1"/>
</dbReference>
<dbReference type="GO" id="GO:0008237">
    <property type="term" value="F:metallopeptidase activity"/>
    <property type="evidence" value="ECO:0007669"/>
    <property type="project" value="UniProtKB-UniRule"/>
</dbReference>
<organism evidence="7 8">
    <name type="scientific">Thermoproteota archaeon</name>
    <dbReference type="NCBI Taxonomy" id="2056631"/>
    <lineage>
        <taxon>Archaea</taxon>
        <taxon>Thermoproteota</taxon>
    </lineage>
</organism>
<evidence type="ECO:0000256" key="3">
    <source>
        <dbReference type="ARBA" id="ARBA00022801"/>
    </source>
</evidence>
<evidence type="ECO:0000256" key="4">
    <source>
        <dbReference type="ARBA" id="ARBA00022833"/>
    </source>
</evidence>
<reference evidence="7 8" key="1">
    <citation type="submission" date="2018-06" db="EMBL/GenBank/DDBJ databases">
        <title>Extensive metabolic versatility and redundancy in microbially diverse, dynamic hydrothermal sediments.</title>
        <authorList>
            <person name="Dombrowski N."/>
            <person name="Teske A."/>
            <person name="Baker B.J."/>
        </authorList>
    </citation>
    <scope>NUCLEOTIDE SEQUENCE [LARGE SCALE GENOMIC DNA]</scope>
    <source>
        <strain evidence="7">B66_G16</strain>
    </source>
</reference>
<name>A0A497ERM0_9CREN</name>
<feature type="active site" description="Proton acceptor" evidence="6">
    <location>
        <position position="136"/>
    </location>
</feature>
<feature type="binding site" evidence="6">
    <location>
        <position position="151"/>
    </location>
    <ligand>
        <name>Zn(2+)</name>
        <dbReference type="ChEBI" id="CHEBI:29105"/>
        <label>2</label>
    </ligand>
</feature>
<accession>A0A497ERM0</accession>
<evidence type="ECO:0000313" key="7">
    <source>
        <dbReference type="EMBL" id="RLE49238.1"/>
    </source>
</evidence>
<evidence type="ECO:0000313" key="8">
    <source>
        <dbReference type="Proteomes" id="UP000278475"/>
    </source>
</evidence>
<sequence length="184" mass="20664">MTIKIGIQRVGKVDSSILKLLSEELPKIFKNAVVDVIDVVIDPPRSAYDVHRKQWLSPLILNCLGACSHHKAYARILGVADLDAYVPGLNFVFGEAQLYGKFCIIYLPRLRFFINTLAKDPLQVFYERVVKEAVHELGHTFGLKHCSKPTCVMRFSNSVLDTDFKSSKFCESCSSQLAKIGIMV</sequence>
<keyword evidence="4 6" id="KW-0862">Zinc</keyword>
<evidence type="ECO:0000256" key="1">
    <source>
        <dbReference type="ARBA" id="ARBA00022670"/>
    </source>
</evidence>
<comment type="subunit">
    <text evidence="6">Monomer.</text>
</comment>
<comment type="similarity">
    <text evidence="6">Belongs to the peptidase M54 family.</text>
</comment>
<feature type="binding site" evidence="6">
    <location>
        <position position="145"/>
    </location>
    <ligand>
        <name>Zn(2+)</name>
        <dbReference type="ChEBI" id="CHEBI:29105"/>
        <label>1</label>
        <note>catalytic</note>
    </ligand>
</feature>
<comment type="cofactor">
    <cofactor evidence="6">
        <name>Zn(2+)</name>
        <dbReference type="ChEBI" id="CHEBI:29105"/>
    </cofactor>
    <text evidence="6">Binds 2 Zn(2+) ions per subunit. One is catalytic, whereas the other seems to have a structural role.</text>
</comment>
<dbReference type="EMBL" id="QMQV01000046">
    <property type="protein sequence ID" value="RLE49238.1"/>
    <property type="molecule type" value="Genomic_DNA"/>
</dbReference>
<feature type="binding site" evidence="6">
    <location>
        <position position="146"/>
    </location>
    <ligand>
        <name>Zn(2+)</name>
        <dbReference type="ChEBI" id="CHEBI:29105"/>
        <label>2</label>
    </ligand>
</feature>
<keyword evidence="1 6" id="KW-0645">Protease</keyword>
<feature type="binding site" evidence="6">
    <location>
        <position position="135"/>
    </location>
    <ligand>
        <name>Zn(2+)</name>
        <dbReference type="ChEBI" id="CHEBI:29105"/>
        <label>1</label>
        <note>catalytic</note>
    </ligand>
</feature>
<keyword evidence="2 6" id="KW-0479">Metal-binding</keyword>
<dbReference type="InterPro" id="IPR024079">
    <property type="entry name" value="MetalloPept_cat_dom_sf"/>
</dbReference>
<proteinExistence type="inferred from homology"/>
<dbReference type="SUPFAM" id="SSF55486">
    <property type="entry name" value="Metalloproteases ('zincins'), catalytic domain"/>
    <property type="match status" value="1"/>
</dbReference>